<sequence length="494" mass="55903">MAPVGLLSLPVEVTCLILQDCDSFADLFAAVTTCKRLFAVFEANTGSIARPIGLRRFVAWDIAILAMRITKLAVDAYRADTMLRPQDMYPLEQLSGANRPPSLPEFRELFPLQHLCRCVEHLLLVKTTMPIFIDNVPVGRTVLEAVVGHWPRNDPDFPTMHRAWKERLHTTIYRLAIAGAALSMTYNEPFIHADRPPDFLERRTDGSAPHLGSYCSLLPTGAQHAWIKLEDLRYLRQFPVYRTYKQFTPYDGDEETVFVGLAGWLARDMKRLADAENETLPHGGEFMGPWPITLQIMQTVHVVDLLNTLITQAGSHRGSLPPPYTPTMRSCRQGPHGKTKKVTVILHGVWRPEEITMPSQLGDEIWLGAGFSRTHLFAELAAAGPDMGRGCPSYHKTINLAVLLMDLSRIRFDGGIQKWWTYPEYRLFHFMLRAHAGIDRAEEFFLQYSAHWVDLVTILSFRLLPFYSNLFGHMIASYNPTETADAADVLDVAE</sequence>
<evidence type="ECO:0000256" key="1">
    <source>
        <dbReference type="SAM" id="MobiDB-lite"/>
    </source>
</evidence>
<dbReference type="Proteomes" id="UP001287356">
    <property type="component" value="Unassembled WGS sequence"/>
</dbReference>
<organism evidence="2 3">
    <name type="scientific">Lasiosphaeria ovina</name>
    <dbReference type="NCBI Taxonomy" id="92902"/>
    <lineage>
        <taxon>Eukaryota</taxon>
        <taxon>Fungi</taxon>
        <taxon>Dikarya</taxon>
        <taxon>Ascomycota</taxon>
        <taxon>Pezizomycotina</taxon>
        <taxon>Sordariomycetes</taxon>
        <taxon>Sordariomycetidae</taxon>
        <taxon>Sordariales</taxon>
        <taxon>Lasiosphaeriaceae</taxon>
        <taxon>Lasiosphaeria</taxon>
    </lineage>
</organism>
<keyword evidence="3" id="KW-1185">Reference proteome</keyword>
<feature type="region of interest" description="Disordered" evidence="1">
    <location>
        <begin position="317"/>
        <end position="336"/>
    </location>
</feature>
<evidence type="ECO:0000313" key="3">
    <source>
        <dbReference type="Proteomes" id="UP001287356"/>
    </source>
</evidence>
<dbReference type="AlphaFoldDB" id="A0AAE0N4Q2"/>
<reference evidence="2" key="2">
    <citation type="submission" date="2023-06" db="EMBL/GenBank/DDBJ databases">
        <authorList>
            <consortium name="Lawrence Berkeley National Laboratory"/>
            <person name="Haridas S."/>
            <person name="Hensen N."/>
            <person name="Bonometti L."/>
            <person name="Westerberg I."/>
            <person name="Brannstrom I.O."/>
            <person name="Guillou S."/>
            <person name="Cros-Aarteil S."/>
            <person name="Calhoun S."/>
            <person name="Kuo A."/>
            <person name="Mondo S."/>
            <person name="Pangilinan J."/>
            <person name="Riley R."/>
            <person name="Labutti K."/>
            <person name="Andreopoulos B."/>
            <person name="Lipzen A."/>
            <person name="Chen C."/>
            <person name="Yanf M."/>
            <person name="Daum C."/>
            <person name="Ng V."/>
            <person name="Clum A."/>
            <person name="Steindorff A."/>
            <person name="Ohm R."/>
            <person name="Martin F."/>
            <person name="Silar P."/>
            <person name="Natvig D."/>
            <person name="Lalanne C."/>
            <person name="Gautier V."/>
            <person name="Ament-Velasquez S.L."/>
            <person name="Kruys A."/>
            <person name="Hutchinson M.I."/>
            <person name="Powell A.J."/>
            <person name="Barry K."/>
            <person name="Miller A.N."/>
            <person name="Grigoriev I.V."/>
            <person name="Debuchy R."/>
            <person name="Gladieux P."/>
            <person name="Thoren M.H."/>
            <person name="Johannesson H."/>
        </authorList>
    </citation>
    <scope>NUCLEOTIDE SEQUENCE</scope>
    <source>
        <strain evidence="2">CBS 958.72</strain>
    </source>
</reference>
<evidence type="ECO:0008006" key="4">
    <source>
        <dbReference type="Google" id="ProtNLM"/>
    </source>
</evidence>
<evidence type="ECO:0000313" key="2">
    <source>
        <dbReference type="EMBL" id="KAK3369359.1"/>
    </source>
</evidence>
<accession>A0AAE0N4Q2</accession>
<comment type="caution">
    <text evidence="2">The sequence shown here is derived from an EMBL/GenBank/DDBJ whole genome shotgun (WGS) entry which is preliminary data.</text>
</comment>
<reference evidence="2" key="1">
    <citation type="journal article" date="2023" name="Mol. Phylogenet. Evol.">
        <title>Genome-scale phylogeny and comparative genomics of the fungal order Sordariales.</title>
        <authorList>
            <person name="Hensen N."/>
            <person name="Bonometti L."/>
            <person name="Westerberg I."/>
            <person name="Brannstrom I.O."/>
            <person name="Guillou S."/>
            <person name="Cros-Aarteil S."/>
            <person name="Calhoun S."/>
            <person name="Haridas S."/>
            <person name="Kuo A."/>
            <person name="Mondo S."/>
            <person name="Pangilinan J."/>
            <person name="Riley R."/>
            <person name="LaButti K."/>
            <person name="Andreopoulos B."/>
            <person name="Lipzen A."/>
            <person name="Chen C."/>
            <person name="Yan M."/>
            <person name="Daum C."/>
            <person name="Ng V."/>
            <person name="Clum A."/>
            <person name="Steindorff A."/>
            <person name="Ohm R.A."/>
            <person name="Martin F."/>
            <person name="Silar P."/>
            <person name="Natvig D.O."/>
            <person name="Lalanne C."/>
            <person name="Gautier V."/>
            <person name="Ament-Velasquez S.L."/>
            <person name="Kruys A."/>
            <person name="Hutchinson M.I."/>
            <person name="Powell A.J."/>
            <person name="Barry K."/>
            <person name="Miller A.N."/>
            <person name="Grigoriev I.V."/>
            <person name="Debuchy R."/>
            <person name="Gladieux P."/>
            <person name="Hiltunen Thoren M."/>
            <person name="Johannesson H."/>
        </authorList>
    </citation>
    <scope>NUCLEOTIDE SEQUENCE</scope>
    <source>
        <strain evidence="2">CBS 958.72</strain>
    </source>
</reference>
<protein>
    <recommendedName>
        <fullName evidence="4">F-box domain-containing protein</fullName>
    </recommendedName>
</protein>
<name>A0AAE0N4Q2_9PEZI</name>
<gene>
    <name evidence="2" type="ORF">B0T24DRAFT_632446</name>
</gene>
<proteinExistence type="predicted"/>
<dbReference type="EMBL" id="JAULSN010000006">
    <property type="protein sequence ID" value="KAK3369359.1"/>
    <property type="molecule type" value="Genomic_DNA"/>
</dbReference>